<accession>A0AA36N7V5</accession>
<keyword evidence="1" id="KW-0175">Coiled coil</keyword>
<evidence type="ECO:0000256" key="1">
    <source>
        <dbReference type="SAM" id="Coils"/>
    </source>
</evidence>
<protein>
    <submittedName>
        <fullName evidence="3">Uncharacterized protein</fullName>
    </submittedName>
</protein>
<keyword evidence="2" id="KW-0732">Signal</keyword>
<evidence type="ECO:0000313" key="4">
    <source>
        <dbReference type="Proteomes" id="UP001178507"/>
    </source>
</evidence>
<reference evidence="3" key="1">
    <citation type="submission" date="2023-08" db="EMBL/GenBank/DDBJ databases">
        <authorList>
            <person name="Chen Y."/>
            <person name="Shah S."/>
            <person name="Dougan E. K."/>
            <person name="Thang M."/>
            <person name="Chan C."/>
        </authorList>
    </citation>
    <scope>NUCLEOTIDE SEQUENCE</scope>
</reference>
<keyword evidence="4" id="KW-1185">Reference proteome</keyword>
<feature type="signal peptide" evidence="2">
    <location>
        <begin position="1"/>
        <end position="17"/>
    </location>
</feature>
<feature type="chain" id="PRO_5041309777" evidence="2">
    <location>
        <begin position="18"/>
        <end position="184"/>
    </location>
</feature>
<dbReference type="Proteomes" id="UP001178507">
    <property type="component" value="Unassembled WGS sequence"/>
</dbReference>
<sequence length="184" mass="19917">MARCLCLALALAGLLLCQPRGFIGPTSPLPAGRTAPASASHAVPGASETSAAWETSASEPAALRAFLAAGALGLALGVLSPSAAVADAIDDEVNEYINTMRGMILRQPEDDKPWKKKEEPDEGTKKFNLEYQRQNEEFVKQKYEKMKERVINARNEKERAKAMRAMKAEALTSAISLTESELLK</sequence>
<feature type="coiled-coil region" evidence="1">
    <location>
        <begin position="136"/>
        <end position="163"/>
    </location>
</feature>
<dbReference type="EMBL" id="CAUJNA010002624">
    <property type="protein sequence ID" value="CAJ1393681.1"/>
    <property type="molecule type" value="Genomic_DNA"/>
</dbReference>
<evidence type="ECO:0000313" key="3">
    <source>
        <dbReference type="EMBL" id="CAJ1393681.1"/>
    </source>
</evidence>
<evidence type="ECO:0000256" key="2">
    <source>
        <dbReference type="SAM" id="SignalP"/>
    </source>
</evidence>
<gene>
    <name evidence="3" type="ORF">EVOR1521_LOCUS18499</name>
</gene>
<name>A0AA36N7V5_9DINO</name>
<dbReference type="AlphaFoldDB" id="A0AA36N7V5"/>
<proteinExistence type="predicted"/>
<organism evidence="3 4">
    <name type="scientific">Effrenium voratum</name>
    <dbReference type="NCBI Taxonomy" id="2562239"/>
    <lineage>
        <taxon>Eukaryota</taxon>
        <taxon>Sar</taxon>
        <taxon>Alveolata</taxon>
        <taxon>Dinophyceae</taxon>
        <taxon>Suessiales</taxon>
        <taxon>Symbiodiniaceae</taxon>
        <taxon>Effrenium</taxon>
    </lineage>
</organism>
<comment type="caution">
    <text evidence="3">The sequence shown here is derived from an EMBL/GenBank/DDBJ whole genome shotgun (WGS) entry which is preliminary data.</text>
</comment>